<reference evidence="7" key="2">
    <citation type="journal article" date="2021" name="Microbiome">
        <title>Successional dynamics and alternative stable states in a saline activated sludge microbial community over 9 years.</title>
        <authorList>
            <person name="Wang Y."/>
            <person name="Ye J."/>
            <person name="Ju F."/>
            <person name="Liu L."/>
            <person name="Boyd J.A."/>
            <person name="Deng Y."/>
            <person name="Parks D.H."/>
            <person name="Jiang X."/>
            <person name="Yin X."/>
            <person name="Woodcroft B.J."/>
            <person name="Tyson G.W."/>
            <person name="Hugenholtz P."/>
            <person name="Polz M.F."/>
            <person name="Zhang T."/>
        </authorList>
    </citation>
    <scope>NUCLEOTIDE SEQUENCE</scope>
    <source>
        <strain evidence="7">HKST-UBA16</strain>
    </source>
</reference>
<dbReference type="Proteomes" id="UP000748332">
    <property type="component" value="Unassembled WGS sequence"/>
</dbReference>
<dbReference type="InterPro" id="IPR022691">
    <property type="entry name" value="Tscrpt_elong_fac_GreA/B_N"/>
</dbReference>
<protein>
    <submittedName>
        <fullName evidence="7">GreA/GreB family elongation factor</fullName>
    </submittedName>
</protein>
<dbReference type="PANTHER" id="PTHR30437">
    <property type="entry name" value="TRANSCRIPTION ELONGATION FACTOR GREA"/>
    <property type="match status" value="1"/>
</dbReference>
<evidence type="ECO:0000256" key="1">
    <source>
        <dbReference type="ARBA" id="ARBA00008213"/>
    </source>
</evidence>
<dbReference type="Gene3D" id="3.10.50.30">
    <property type="entry name" value="Transcription elongation factor, GreA/GreB, C-terminal domain"/>
    <property type="match status" value="1"/>
</dbReference>
<dbReference type="InterPro" id="IPR036805">
    <property type="entry name" value="Tscrpt_elong_fac_GreA/B_N_sf"/>
</dbReference>
<dbReference type="InterPro" id="IPR001437">
    <property type="entry name" value="Tscrpt_elong_fac_GreA/B_C"/>
</dbReference>
<reference evidence="7" key="1">
    <citation type="submission" date="2020-04" db="EMBL/GenBank/DDBJ databases">
        <authorList>
            <person name="Zhang T."/>
        </authorList>
    </citation>
    <scope>NUCLEOTIDE SEQUENCE</scope>
    <source>
        <strain evidence="7">HKST-UBA16</strain>
    </source>
</reference>
<evidence type="ECO:0000313" key="7">
    <source>
        <dbReference type="EMBL" id="MCA9375134.1"/>
    </source>
</evidence>
<dbReference type="GO" id="GO:0070063">
    <property type="term" value="F:RNA polymerase binding"/>
    <property type="evidence" value="ECO:0007669"/>
    <property type="project" value="InterPro"/>
</dbReference>
<evidence type="ECO:0000259" key="6">
    <source>
        <dbReference type="Pfam" id="PF03449"/>
    </source>
</evidence>
<keyword evidence="7" id="KW-0648">Protein biosynthesis</keyword>
<dbReference type="Pfam" id="PF01272">
    <property type="entry name" value="GreA_GreB"/>
    <property type="match status" value="1"/>
</dbReference>
<dbReference type="PROSITE" id="PS00830">
    <property type="entry name" value="GREAB_2"/>
    <property type="match status" value="1"/>
</dbReference>
<evidence type="ECO:0000256" key="3">
    <source>
        <dbReference type="ARBA" id="ARBA00023163"/>
    </source>
</evidence>
<name>A0A955HZ70_9BACT</name>
<keyword evidence="7" id="KW-0251">Elongation factor</keyword>
<feature type="coiled-coil region" evidence="4">
    <location>
        <begin position="10"/>
        <end position="40"/>
    </location>
</feature>
<dbReference type="InterPro" id="IPR018151">
    <property type="entry name" value="TF_GreA/GreB_CS"/>
</dbReference>
<dbReference type="GO" id="GO:0003677">
    <property type="term" value="F:DNA binding"/>
    <property type="evidence" value="ECO:0007669"/>
    <property type="project" value="InterPro"/>
</dbReference>
<keyword evidence="3" id="KW-0804">Transcription</keyword>
<gene>
    <name evidence="7" type="ORF">KC622_02275</name>
</gene>
<dbReference type="SUPFAM" id="SSF54534">
    <property type="entry name" value="FKBP-like"/>
    <property type="match status" value="1"/>
</dbReference>
<keyword evidence="2" id="KW-0805">Transcription regulation</keyword>
<comment type="similarity">
    <text evidence="1">Belongs to the GreA/GreB family.</text>
</comment>
<dbReference type="PIRSF" id="PIRSF006092">
    <property type="entry name" value="GreA_GreB"/>
    <property type="match status" value="1"/>
</dbReference>
<dbReference type="SUPFAM" id="SSF46557">
    <property type="entry name" value="GreA transcript cleavage protein, N-terminal domain"/>
    <property type="match status" value="1"/>
</dbReference>
<proteinExistence type="inferred from homology"/>
<dbReference type="Pfam" id="PF03449">
    <property type="entry name" value="GreA_GreB_N"/>
    <property type="match status" value="1"/>
</dbReference>
<evidence type="ECO:0000259" key="5">
    <source>
        <dbReference type="Pfam" id="PF01272"/>
    </source>
</evidence>
<organism evidence="7 8">
    <name type="scientific">Candidatus Dojkabacteria bacterium</name>
    <dbReference type="NCBI Taxonomy" id="2099670"/>
    <lineage>
        <taxon>Bacteria</taxon>
        <taxon>Candidatus Dojkabacteria</taxon>
    </lineage>
</organism>
<sequence>MQNAHNLVTKDGFKALEDELEERLQKKEELLKMIEELRALGDTSESEGLTLAQETYQSNEKSIADLRRTISKAEVTENQSTNGKVAVGSKVTVKSEENGQEVFSIVGGAESNPLEMKISASSPLGAALINKKSGEKVTVKLPRKVVEYEIVNVE</sequence>
<evidence type="ECO:0000313" key="8">
    <source>
        <dbReference type="Proteomes" id="UP000748332"/>
    </source>
</evidence>
<feature type="domain" description="Transcription elongation factor GreA/GreB N-terminal" evidence="6">
    <location>
        <begin position="7"/>
        <end position="75"/>
    </location>
</feature>
<accession>A0A955HZ70</accession>
<dbReference type="GO" id="GO:0006354">
    <property type="term" value="P:DNA-templated transcription elongation"/>
    <property type="evidence" value="ECO:0007669"/>
    <property type="project" value="TreeGrafter"/>
</dbReference>
<dbReference type="GO" id="GO:0032784">
    <property type="term" value="P:regulation of DNA-templated transcription elongation"/>
    <property type="evidence" value="ECO:0007669"/>
    <property type="project" value="InterPro"/>
</dbReference>
<dbReference type="GO" id="GO:0003746">
    <property type="term" value="F:translation elongation factor activity"/>
    <property type="evidence" value="ECO:0007669"/>
    <property type="project" value="UniProtKB-KW"/>
</dbReference>
<feature type="domain" description="Transcription elongation factor GreA/GreB C-terminal" evidence="5">
    <location>
        <begin position="81"/>
        <end position="154"/>
    </location>
</feature>
<keyword evidence="4" id="KW-0175">Coiled coil</keyword>
<dbReference type="EMBL" id="JAGQLM010000093">
    <property type="protein sequence ID" value="MCA9375134.1"/>
    <property type="molecule type" value="Genomic_DNA"/>
</dbReference>
<evidence type="ECO:0000256" key="2">
    <source>
        <dbReference type="ARBA" id="ARBA00023015"/>
    </source>
</evidence>
<comment type="caution">
    <text evidence="7">The sequence shown here is derived from an EMBL/GenBank/DDBJ whole genome shotgun (WGS) entry which is preliminary data.</text>
</comment>
<dbReference type="AlphaFoldDB" id="A0A955HZ70"/>
<dbReference type="InterPro" id="IPR036953">
    <property type="entry name" value="GreA/GreB_C_sf"/>
</dbReference>
<dbReference type="Gene3D" id="1.10.287.180">
    <property type="entry name" value="Transcription elongation factor, GreA/GreB, N-terminal domain"/>
    <property type="match status" value="1"/>
</dbReference>
<evidence type="ECO:0000256" key="4">
    <source>
        <dbReference type="SAM" id="Coils"/>
    </source>
</evidence>
<dbReference type="PANTHER" id="PTHR30437:SF4">
    <property type="entry name" value="TRANSCRIPTION ELONGATION FACTOR GREA"/>
    <property type="match status" value="1"/>
</dbReference>
<dbReference type="InterPro" id="IPR023459">
    <property type="entry name" value="Tscrpt_elong_fac_GreA/B_fam"/>
</dbReference>